<dbReference type="InterPro" id="IPR036168">
    <property type="entry name" value="AP2_Mu_C_sf"/>
</dbReference>
<dbReference type="SUPFAM" id="SSF64356">
    <property type="entry name" value="SNARE-like"/>
    <property type="match status" value="1"/>
</dbReference>
<evidence type="ECO:0000256" key="1">
    <source>
        <dbReference type="ARBA" id="ARBA00004308"/>
    </source>
</evidence>
<keyword evidence="2 5" id="KW-0813">Transport</keyword>
<keyword evidence="3 5" id="KW-0653">Protein transport</keyword>
<evidence type="ECO:0000256" key="2">
    <source>
        <dbReference type="ARBA" id="ARBA00022448"/>
    </source>
</evidence>
<dbReference type="Pfam" id="PF00928">
    <property type="entry name" value="Adap_comp_sub"/>
    <property type="match status" value="1"/>
</dbReference>
<evidence type="ECO:0000259" key="6">
    <source>
        <dbReference type="PROSITE" id="PS51072"/>
    </source>
</evidence>
<dbReference type="EMBL" id="HBNS01004614">
    <property type="protein sequence ID" value="CAE4585523.1"/>
    <property type="molecule type" value="Transcribed_RNA"/>
</dbReference>
<dbReference type="Gene3D" id="2.60.40.1170">
    <property type="entry name" value="Mu homology domain, subdomain B"/>
    <property type="match status" value="2"/>
</dbReference>
<evidence type="ECO:0000256" key="5">
    <source>
        <dbReference type="PIRNR" id="PIRNR005992"/>
    </source>
</evidence>
<name>A0A7S4QJD2_9STRA</name>
<dbReference type="PROSITE" id="PS51072">
    <property type="entry name" value="MHD"/>
    <property type="match status" value="1"/>
</dbReference>
<dbReference type="InterPro" id="IPR001392">
    <property type="entry name" value="Clathrin_mu"/>
</dbReference>
<organism evidence="7">
    <name type="scientific">Ditylum brightwellii</name>
    <dbReference type="NCBI Taxonomy" id="49249"/>
    <lineage>
        <taxon>Eukaryota</taxon>
        <taxon>Sar</taxon>
        <taxon>Stramenopiles</taxon>
        <taxon>Ochrophyta</taxon>
        <taxon>Bacillariophyta</taxon>
        <taxon>Mediophyceae</taxon>
        <taxon>Lithodesmiophycidae</taxon>
        <taxon>Lithodesmiales</taxon>
        <taxon>Lithodesmiaceae</taxon>
        <taxon>Ditylum</taxon>
    </lineage>
</organism>
<dbReference type="Gene3D" id="3.30.450.60">
    <property type="match status" value="1"/>
</dbReference>
<dbReference type="PRINTS" id="PR00314">
    <property type="entry name" value="CLATHRINADPT"/>
</dbReference>
<evidence type="ECO:0000313" key="7">
    <source>
        <dbReference type="EMBL" id="CAE4585523.1"/>
    </source>
</evidence>
<sequence length="473" mass="50735">MIQSLFLLSPTGEVLIERHFRGVTSRTVCDYFWGKASANLNHHGGLSTTSTAIAANPLPLYDTVPPIMEVPDSDGTLYLFSILRDGLSYLAACPTEVSPLLVLEFLHRVADIFVDYFGSPADESAIKDNFSTVYQLLEEMVDYGWPLTTEPNGLKGLIKPPTVMGKIQQAVTGGSSAIVSDELPSGTVSNMPWRAAGVKHSQNEIYIDIVEEIDAIIDANGNVVSSDVSGSIQAQSVLSGVPDLLLTFADPELIDDCSFHPCVRYGRYEMDKVVSFVPPDGNFELMKYRVRNAAAKMFSPPLQCTPQLSYGNATSGASNGAAGGGSGDAPLSGRISVIVSARSISSLVFPSTRQKGSAVIEEVSVTIPFPKVVRTTKLSANIGSVLYDEAGRVAKWTIGKLNEKMRPQLTGTMVLDGTGRPEENPPLSVEWKIPLASVSGLSVSGLSMSGENYKPYKGVRNIAKSGRFQVRCG</sequence>
<dbReference type="CDD" id="cd14837">
    <property type="entry name" value="AP3_Mu_N"/>
    <property type="match status" value="1"/>
</dbReference>
<evidence type="ECO:0000256" key="4">
    <source>
        <dbReference type="ARBA" id="ARBA00023136"/>
    </source>
</evidence>
<dbReference type="GO" id="GO:0006886">
    <property type="term" value="P:intracellular protein transport"/>
    <property type="evidence" value="ECO:0007669"/>
    <property type="project" value="UniProtKB-UniRule"/>
</dbReference>
<accession>A0A7S4QJD2</accession>
<gene>
    <name evidence="7" type="ORF">DBRI00130_LOCUS3736</name>
</gene>
<dbReference type="AlphaFoldDB" id="A0A7S4QJD2"/>
<dbReference type="InterPro" id="IPR028565">
    <property type="entry name" value="MHD"/>
</dbReference>
<evidence type="ECO:0000256" key="3">
    <source>
        <dbReference type="ARBA" id="ARBA00022927"/>
    </source>
</evidence>
<keyword evidence="4" id="KW-0472">Membrane</keyword>
<comment type="subcellular location">
    <subcellularLocation>
        <location evidence="1">Endomembrane system</location>
    </subcellularLocation>
</comment>
<comment type="similarity">
    <text evidence="5">Belongs to the adaptor complexes medium subunit family.</text>
</comment>
<dbReference type="GO" id="GO:0012505">
    <property type="term" value="C:endomembrane system"/>
    <property type="evidence" value="ECO:0007669"/>
    <property type="project" value="UniProtKB-SubCell"/>
</dbReference>
<dbReference type="GO" id="GO:0016192">
    <property type="term" value="P:vesicle-mediated transport"/>
    <property type="evidence" value="ECO:0007669"/>
    <property type="project" value="InterPro"/>
</dbReference>
<protein>
    <recommendedName>
        <fullName evidence="6">MHD domain-containing protein</fullName>
    </recommendedName>
</protein>
<dbReference type="PIRSF" id="PIRSF005992">
    <property type="entry name" value="Clathrin_mu"/>
    <property type="match status" value="1"/>
</dbReference>
<dbReference type="InterPro" id="IPR050431">
    <property type="entry name" value="Adaptor_comp_med_subunit"/>
</dbReference>
<proteinExistence type="inferred from homology"/>
<dbReference type="PANTHER" id="PTHR10529">
    <property type="entry name" value="AP COMPLEX SUBUNIT MU"/>
    <property type="match status" value="1"/>
</dbReference>
<feature type="domain" description="MHD" evidence="6">
    <location>
        <begin position="202"/>
        <end position="471"/>
    </location>
</feature>
<dbReference type="GO" id="GO:0030131">
    <property type="term" value="C:clathrin adaptor complex"/>
    <property type="evidence" value="ECO:0007669"/>
    <property type="project" value="UniProtKB-UniRule"/>
</dbReference>
<dbReference type="CDD" id="cd09252">
    <property type="entry name" value="AP-3_Mu3_Cterm"/>
    <property type="match status" value="1"/>
</dbReference>
<dbReference type="SUPFAM" id="SSF49447">
    <property type="entry name" value="Second domain of Mu2 adaptin subunit (ap50) of ap2 adaptor"/>
    <property type="match status" value="1"/>
</dbReference>
<dbReference type="InterPro" id="IPR011012">
    <property type="entry name" value="Longin-like_dom_sf"/>
</dbReference>
<reference evidence="7" key="1">
    <citation type="submission" date="2021-01" db="EMBL/GenBank/DDBJ databases">
        <authorList>
            <person name="Corre E."/>
            <person name="Pelletier E."/>
            <person name="Niang G."/>
            <person name="Scheremetjew M."/>
            <person name="Finn R."/>
            <person name="Kale V."/>
            <person name="Holt S."/>
            <person name="Cochrane G."/>
            <person name="Meng A."/>
            <person name="Brown T."/>
            <person name="Cohen L."/>
        </authorList>
    </citation>
    <scope>NUCLEOTIDE SEQUENCE</scope>
    <source>
        <strain evidence="7">GSO104</strain>
    </source>
</reference>